<feature type="binding site" evidence="8">
    <location>
        <begin position="16"/>
        <end position="23"/>
    </location>
    <ligand>
        <name>ATP</name>
        <dbReference type="ChEBI" id="CHEBI:30616"/>
    </ligand>
</feature>
<evidence type="ECO:0000256" key="6">
    <source>
        <dbReference type="ARBA" id="ARBA00022777"/>
    </source>
</evidence>
<keyword evidence="5 8" id="KW-0547">Nucleotide-binding</keyword>
<dbReference type="Gene3D" id="3.30.60.20">
    <property type="match status" value="1"/>
</dbReference>
<dbReference type="HAMAP" id="MF_00124">
    <property type="entry name" value="Thymidine_kinase"/>
    <property type="match status" value="1"/>
</dbReference>
<comment type="subunit">
    <text evidence="8">Homotetramer.</text>
</comment>
<dbReference type="EMBL" id="QXEV01000014">
    <property type="protein sequence ID" value="RIA75649.1"/>
    <property type="molecule type" value="Genomic_DNA"/>
</dbReference>
<reference evidence="13 14" key="1">
    <citation type="submission" date="2018-08" db="EMBL/GenBank/DDBJ databases">
        <title>Genomic Encyclopedia of Archaeal and Bacterial Type Strains, Phase II (KMG-II): from individual species to whole genera.</title>
        <authorList>
            <person name="Goeker M."/>
        </authorList>
    </citation>
    <scope>NUCLEOTIDE SEQUENCE [LARGE SCALE GENOMIC DNA]</scope>
    <source>
        <strain evidence="13 14">ATCC 27112</strain>
    </source>
</reference>
<feature type="binding site" evidence="8">
    <location>
        <position position="149"/>
    </location>
    <ligand>
        <name>Zn(2+)</name>
        <dbReference type="ChEBI" id="CHEBI:29105"/>
    </ligand>
</feature>
<dbReference type="GO" id="GO:0004797">
    <property type="term" value="F:thymidine kinase activity"/>
    <property type="evidence" value="ECO:0007669"/>
    <property type="project" value="UniProtKB-UniRule"/>
</dbReference>
<dbReference type="PANTHER" id="PTHR11441">
    <property type="entry name" value="THYMIDINE KINASE"/>
    <property type="match status" value="1"/>
</dbReference>
<sequence>MNYYEGKKGWIEAIVGPMFAGKTEELIRRVRRMDYAHKNYMVFKPVIDNRYSFTDVVSHNKKSVHAVAIRNASDLRASLKPETQAIVIDEVQFFDPSFFNDIVALANEGYRVICGGLDTDFRGEPFGIIGSILAVAEDVMKITAICVCCGEEATKTQRIINGKPAYYDDPIILVGEKESYEARCRCCHTVLYHDKKWWILYERSN</sequence>
<dbReference type="Proteomes" id="UP000266506">
    <property type="component" value="Unassembled WGS sequence"/>
</dbReference>
<evidence type="ECO:0000256" key="10">
    <source>
        <dbReference type="PIRSR" id="PIRSR035805-2"/>
    </source>
</evidence>
<evidence type="ECO:0000256" key="5">
    <source>
        <dbReference type="ARBA" id="ARBA00022741"/>
    </source>
</evidence>
<dbReference type="GO" id="GO:0005829">
    <property type="term" value="C:cytosol"/>
    <property type="evidence" value="ECO:0007669"/>
    <property type="project" value="TreeGrafter"/>
</dbReference>
<dbReference type="FunCoup" id="A0A397RTA2">
    <property type="interactions" value="201"/>
</dbReference>
<evidence type="ECO:0000313" key="14">
    <source>
        <dbReference type="Proteomes" id="UP000266506"/>
    </source>
</evidence>
<evidence type="ECO:0000256" key="12">
    <source>
        <dbReference type="RuleBase" id="RU004165"/>
    </source>
</evidence>
<keyword evidence="6 8" id="KW-0418">Kinase</keyword>
<keyword evidence="14" id="KW-1185">Reference proteome</keyword>
<accession>A0A397RTA2</accession>
<feature type="binding site" evidence="8">
    <location>
        <begin position="89"/>
        <end position="92"/>
    </location>
    <ligand>
        <name>ATP</name>
        <dbReference type="ChEBI" id="CHEBI:30616"/>
    </ligand>
</feature>
<dbReference type="InterPro" id="IPR027417">
    <property type="entry name" value="P-loop_NTPase"/>
</dbReference>
<dbReference type="GO" id="GO:0008270">
    <property type="term" value="F:zinc ion binding"/>
    <property type="evidence" value="ECO:0007669"/>
    <property type="project" value="UniProtKB-UniRule"/>
</dbReference>
<proteinExistence type="inferred from homology"/>
<keyword evidence="3 8" id="KW-0237">DNA synthesis</keyword>
<dbReference type="PIRSF" id="PIRSF035805">
    <property type="entry name" value="TK_cell"/>
    <property type="match status" value="1"/>
</dbReference>
<feature type="active site" description="Proton acceptor" evidence="8 9">
    <location>
        <position position="90"/>
    </location>
</feature>
<dbReference type="Gene3D" id="3.40.50.300">
    <property type="entry name" value="P-loop containing nucleotide triphosphate hydrolases"/>
    <property type="match status" value="1"/>
</dbReference>
<dbReference type="PANTHER" id="PTHR11441:SF0">
    <property type="entry name" value="THYMIDINE KINASE, CYTOSOLIC"/>
    <property type="match status" value="1"/>
</dbReference>
<keyword evidence="8" id="KW-0963">Cytoplasm</keyword>
<dbReference type="InParanoid" id="A0A397RTA2"/>
<dbReference type="GO" id="GO:0046104">
    <property type="term" value="P:thymidine metabolic process"/>
    <property type="evidence" value="ECO:0007669"/>
    <property type="project" value="TreeGrafter"/>
</dbReference>
<dbReference type="PROSITE" id="PS00603">
    <property type="entry name" value="TK_CELLULAR_TYPE"/>
    <property type="match status" value="1"/>
</dbReference>
<organism evidence="13 14">
    <name type="scientific">Anaeroplasma bactoclasticum</name>
    <dbReference type="NCBI Taxonomy" id="2088"/>
    <lineage>
        <taxon>Bacteria</taxon>
        <taxon>Bacillati</taxon>
        <taxon>Mycoplasmatota</taxon>
        <taxon>Mollicutes</taxon>
        <taxon>Anaeroplasmatales</taxon>
        <taxon>Anaeroplasmataceae</taxon>
        <taxon>Anaeroplasma</taxon>
    </lineage>
</organism>
<comment type="subcellular location">
    <subcellularLocation>
        <location evidence="8">Cytoplasm</location>
    </subcellularLocation>
</comment>
<dbReference type="InterPro" id="IPR001267">
    <property type="entry name" value="Thymidine_kinase"/>
</dbReference>
<dbReference type="SUPFAM" id="SSF52540">
    <property type="entry name" value="P-loop containing nucleoside triphosphate hydrolases"/>
    <property type="match status" value="1"/>
</dbReference>
<feature type="binding site" evidence="8">
    <location>
        <position position="146"/>
    </location>
    <ligand>
        <name>Zn(2+)</name>
        <dbReference type="ChEBI" id="CHEBI:29105"/>
    </ligand>
</feature>
<evidence type="ECO:0000256" key="9">
    <source>
        <dbReference type="PIRSR" id="PIRSR035805-1"/>
    </source>
</evidence>
<dbReference type="GO" id="GO:0071897">
    <property type="term" value="P:DNA biosynthetic process"/>
    <property type="evidence" value="ECO:0007669"/>
    <property type="project" value="UniProtKB-KW"/>
</dbReference>
<evidence type="ECO:0000256" key="1">
    <source>
        <dbReference type="ARBA" id="ARBA00007587"/>
    </source>
</evidence>
<keyword evidence="4 8" id="KW-0808">Transferase</keyword>
<evidence type="ECO:0000313" key="13">
    <source>
        <dbReference type="EMBL" id="RIA75649.1"/>
    </source>
</evidence>
<dbReference type="Pfam" id="PF00265">
    <property type="entry name" value="TK"/>
    <property type="match status" value="1"/>
</dbReference>
<keyword evidence="7 8" id="KW-0067">ATP-binding</keyword>
<dbReference type="NCBIfam" id="NF003296">
    <property type="entry name" value="PRK04296.1-1"/>
    <property type="match status" value="1"/>
</dbReference>
<evidence type="ECO:0000256" key="8">
    <source>
        <dbReference type="HAMAP-Rule" id="MF_00124"/>
    </source>
</evidence>
<keyword evidence="8" id="KW-0862">Zinc</keyword>
<evidence type="ECO:0000256" key="7">
    <source>
        <dbReference type="ARBA" id="ARBA00022840"/>
    </source>
</evidence>
<name>A0A397RTA2_9MOLU</name>
<evidence type="ECO:0000256" key="4">
    <source>
        <dbReference type="ARBA" id="ARBA00022679"/>
    </source>
</evidence>
<gene>
    <name evidence="8" type="primary">tdk</name>
    <name evidence="13" type="ORF">EI71_01307</name>
</gene>
<dbReference type="SUPFAM" id="SSF57716">
    <property type="entry name" value="Glucocorticoid receptor-like (DNA-binding domain)"/>
    <property type="match status" value="1"/>
</dbReference>
<evidence type="ECO:0000256" key="2">
    <source>
        <dbReference type="ARBA" id="ARBA00012118"/>
    </source>
</evidence>
<evidence type="ECO:0000256" key="3">
    <source>
        <dbReference type="ARBA" id="ARBA00022634"/>
    </source>
</evidence>
<keyword evidence="8" id="KW-0479">Metal-binding</keyword>
<protein>
    <recommendedName>
        <fullName evidence="2 8">Thymidine kinase</fullName>
        <ecNumber evidence="2 8">2.7.1.21</ecNumber>
    </recommendedName>
</protein>
<comment type="similarity">
    <text evidence="1 8 12">Belongs to the thymidine kinase family.</text>
</comment>
<dbReference type="OrthoDB" id="9781579at2"/>
<dbReference type="InterPro" id="IPR020633">
    <property type="entry name" value="Thymidine_kinase_CS"/>
</dbReference>
<evidence type="ECO:0000256" key="11">
    <source>
        <dbReference type="RuleBase" id="RU000544"/>
    </source>
</evidence>
<comment type="catalytic activity">
    <reaction evidence="8 11">
        <text>thymidine + ATP = dTMP + ADP + H(+)</text>
        <dbReference type="Rhea" id="RHEA:19129"/>
        <dbReference type="ChEBI" id="CHEBI:15378"/>
        <dbReference type="ChEBI" id="CHEBI:17748"/>
        <dbReference type="ChEBI" id="CHEBI:30616"/>
        <dbReference type="ChEBI" id="CHEBI:63528"/>
        <dbReference type="ChEBI" id="CHEBI:456216"/>
        <dbReference type="EC" id="2.7.1.21"/>
    </reaction>
</comment>
<feature type="binding site" evidence="10">
    <location>
        <position position="180"/>
    </location>
    <ligand>
        <name>substrate</name>
    </ligand>
</feature>
<feature type="binding site" evidence="10">
    <location>
        <begin position="172"/>
        <end position="175"/>
    </location>
    <ligand>
        <name>substrate</name>
    </ligand>
</feature>
<dbReference type="EC" id="2.7.1.21" evidence="2 8"/>
<comment type="caution">
    <text evidence="13">The sequence shown here is derived from an EMBL/GenBank/DDBJ whole genome shotgun (WGS) entry which is preliminary data.</text>
</comment>
<feature type="binding site" evidence="8">
    <location>
        <position position="184"/>
    </location>
    <ligand>
        <name>Zn(2+)</name>
        <dbReference type="ChEBI" id="CHEBI:29105"/>
    </ligand>
</feature>
<dbReference type="GO" id="GO:0005524">
    <property type="term" value="F:ATP binding"/>
    <property type="evidence" value="ECO:0007669"/>
    <property type="project" value="UniProtKB-UniRule"/>
</dbReference>
<feature type="binding site" evidence="8">
    <location>
        <position position="187"/>
    </location>
    <ligand>
        <name>Zn(2+)</name>
        <dbReference type="ChEBI" id="CHEBI:29105"/>
    </ligand>
</feature>
<dbReference type="AlphaFoldDB" id="A0A397RTA2"/>